<organism evidence="1 2">
    <name type="scientific">Nocardia rhizosphaerihabitans</name>
    <dbReference type="NCBI Taxonomy" id="1691570"/>
    <lineage>
        <taxon>Bacteria</taxon>
        <taxon>Bacillati</taxon>
        <taxon>Actinomycetota</taxon>
        <taxon>Actinomycetes</taxon>
        <taxon>Mycobacteriales</taxon>
        <taxon>Nocardiaceae</taxon>
        <taxon>Nocardia</taxon>
    </lineage>
</organism>
<accession>A0ABQ2KJJ8</accession>
<dbReference type="RefSeq" id="WP_189029304.1">
    <property type="nucleotide sequence ID" value="NZ_BMNE01000003.1"/>
</dbReference>
<proteinExistence type="predicted"/>
<reference evidence="2" key="1">
    <citation type="journal article" date="2019" name="Int. J. Syst. Evol. Microbiol.">
        <title>The Global Catalogue of Microorganisms (GCM) 10K type strain sequencing project: providing services to taxonomists for standard genome sequencing and annotation.</title>
        <authorList>
            <consortium name="The Broad Institute Genomics Platform"/>
            <consortium name="The Broad Institute Genome Sequencing Center for Infectious Disease"/>
            <person name="Wu L."/>
            <person name="Ma J."/>
        </authorList>
    </citation>
    <scope>NUCLEOTIDE SEQUENCE [LARGE SCALE GENOMIC DNA]</scope>
    <source>
        <strain evidence="2">CGMCC 4.7329</strain>
    </source>
</reference>
<protein>
    <submittedName>
        <fullName evidence="1">Uncharacterized protein</fullName>
    </submittedName>
</protein>
<comment type="caution">
    <text evidence="1">The sequence shown here is derived from an EMBL/GenBank/DDBJ whole genome shotgun (WGS) entry which is preliminary data.</text>
</comment>
<name>A0ABQ2KJJ8_9NOCA</name>
<keyword evidence="2" id="KW-1185">Reference proteome</keyword>
<evidence type="ECO:0000313" key="1">
    <source>
        <dbReference type="EMBL" id="GGN83224.1"/>
    </source>
</evidence>
<sequence>MDEEFSNEATVIPFNRHARRSRAHHEMPVGADARAGDLTVSFQIRYITGAEAARLAERQSRAISALLRWLDSHEPAPELVDLDAAAEGEQEAA</sequence>
<evidence type="ECO:0000313" key="2">
    <source>
        <dbReference type="Proteomes" id="UP000658127"/>
    </source>
</evidence>
<dbReference type="EMBL" id="BMNE01000003">
    <property type="protein sequence ID" value="GGN83224.1"/>
    <property type="molecule type" value="Genomic_DNA"/>
</dbReference>
<gene>
    <name evidence="1" type="ORF">GCM10011610_35430</name>
</gene>
<dbReference type="Proteomes" id="UP000658127">
    <property type="component" value="Unassembled WGS sequence"/>
</dbReference>